<evidence type="ECO:0000313" key="21">
    <source>
        <dbReference type="Proteomes" id="UP000269793"/>
    </source>
</evidence>
<dbReference type="PANTHER" id="PTHR22589:SF103">
    <property type="entry name" value="CARNITINE O-ACETYL-TRANSFERASE, ISOFORM A-RELATED"/>
    <property type="match status" value="1"/>
</dbReference>
<evidence type="ECO:0000256" key="6">
    <source>
        <dbReference type="ARBA" id="ARBA00022792"/>
    </source>
</evidence>
<dbReference type="InterPro" id="IPR023213">
    <property type="entry name" value="CAT-like_dom_sf"/>
</dbReference>
<organism evidence="20 21">
    <name type="scientific">Malassezia restricta (strain ATCC 96810 / NBRC 103918 / CBS 7877)</name>
    <name type="common">Seborrheic dermatitis infection agent</name>
    <dbReference type="NCBI Taxonomy" id="425264"/>
    <lineage>
        <taxon>Eukaryota</taxon>
        <taxon>Fungi</taxon>
        <taxon>Dikarya</taxon>
        <taxon>Basidiomycota</taxon>
        <taxon>Ustilaginomycotina</taxon>
        <taxon>Malasseziomycetes</taxon>
        <taxon>Malasseziales</taxon>
        <taxon>Malasseziaceae</taxon>
        <taxon>Malassezia</taxon>
    </lineage>
</organism>
<sequence length="640" mass="70874">MDARAPLLRTTKNTLTSRLLTKFAADNTKSSQRMHASSATTKPMFMGQTSLPQLPVPPLEQTLSKYLRSTLPLQSSEEAAAFSKAAVESALNGKDAELVKSLQERLVKRATAEGRESWLSDWWLSYSYMSYRDPVVPFSSYFYLHKSVPKTTTGVSRGAQLLKAMMAFREMIVSETLSPEKTKTGFMCMYPYKWMFNSCRIPVTGEDVAKSYDPATHQHVVVIRNGHFFIVDLVNKLTGKELSVAEIELQLQRIVEDERTQQVNPVPIGSFTAANRDEWVKNREALLAGATGEHNRKLLELVESGIIVLNLDSTSPVTFQERGEAVYGGDACNRFFDKQQIVVFENGTSGFIGEHSMMDGSQTLRMNNFIVSALAAGKIELGGPSSGSVLDEPQYLPFEVSGDLAKASNAASKDFKALMDDQDMSVLDYTTYGKEAIKGYKCSPDAWAQMCLQLAFYKMFGHPCATYEAAQTRKFKLGRTETIRSCSVESLAFCQAMENPSASDAERHKKFQAAAVQHVSYAKDAADGAGVDRHLFGLKQLLPKGQEPPALFKDPMNAKSGTWILSTSQISSDVFDAWGFGEVTPKGFGVAYAIKDHALTFTIMCLKKEHSASRLTHFLNEAFDEVRAMHDRLKVAAPKL</sequence>
<dbReference type="Gene3D" id="3.30.559.10">
    <property type="entry name" value="Chloramphenicol acetyltransferase-like domain"/>
    <property type="match status" value="1"/>
</dbReference>
<keyword evidence="7" id="KW-0276">Fatty acid metabolism</keyword>
<proteinExistence type="inferred from homology"/>
<evidence type="ECO:0000259" key="19">
    <source>
        <dbReference type="Pfam" id="PF00755"/>
    </source>
</evidence>
<dbReference type="SUPFAM" id="SSF52777">
    <property type="entry name" value="CoA-dependent acyltransferases"/>
    <property type="match status" value="2"/>
</dbReference>
<dbReference type="VEuPathDB" id="FungiDB:DNF11_0930"/>
<keyword evidence="10" id="KW-0496">Mitochondrion</keyword>
<keyword evidence="8" id="KW-0809">Transit peptide</keyword>
<dbReference type="GO" id="GO:0009437">
    <property type="term" value="P:carnitine metabolic process"/>
    <property type="evidence" value="ECO:0007669"/>
    <property type="project" value="TreeGrafter"/>
</dbReference>
<reference evidence="20 21" key="1">
    <citation type="submission" date="2018-10" db="EMBL/GenBank/DDBJ databases">
        <title>Complete genome sequence of Malassezia restricta CBS 7877.</title>
        <authorList>
            <person name="Morand S.C."/>
            <person name="Bertignac M."/>
            <person name="Iltis A."/>
            <person name="Kolder I."/>
            <person name="Pirovano W."/>
            <person name="Jourdain R."/>
            <person name="Clavaud C."/>
        </authorList>
    </citation>
    <scope>NUCLEOTIDE SEQUENCE [LARGE SCALE GENOMIC DNA]</scope>
    <source>
        <strain evidence="20 21">CBS 7877</strain>
    </source>
</reference>
<dbReference type="EC" id="2.3.1.7" evidence="16"/>
<evidence type="ECO:0000256" key="1">
    <source>
        <dbReference type="ARBA" id="ARBA00004275"/>
    </source>
</evidence>
<evidence type="ECO:0000256" key="9">
    <source>
        <dbReference type="ARBA" id="ARBA00023098"/>
    </source>
</evidence>
<evidence type="ECO:0000256" key="4">
    <source>
        <dbReference type="ARBA" id="ARBA00022448"/>
    </source>
</evidence>
<evidence type="ECO:0000313" key="20">
    <source>
        <dbReference type="EMBL" id="AYO41880.1"/>
    </source>
</evidence>
<dbReference type="PANTHER" id="PTHR22589">
    <property type="entry name" value="CARNITINE O-ACYLTRANSFERASE"/>
    <property type="match status" value="1"/>
</dbReference>
<accession>A0A3G2S1M9</accession>
<evidence type="ECO:0000256" key="2">
    <source>
        <dbReference type="ARBA" id="ARBA00004443"/>
    </source>
</evidence>
<evidence type="ECO:0000256" key="14">
    <source>
        <dbReference type="ARBA" id="ARBA00052702"/>
    </source>
</evidence>
<dbReference type="InterPro" id="IPR039551">
    <property type="entry name" value="Cho/carn_acyl_trans"/>
</dbReference>
<dbReference type="Proteomes" id="UP000269793">
    <property type="component" value="Chromosome II"/>
</dbReference>
<evidence type="ECO:0000256" key="18">
    <source>
        <dbReference type="PIRSR" id="PIRSR600542-1"/>
    </source>
</evidence>
<dbReference type="GO" id="GO:0005777">
    <property type="term" value="C:peroxisome"/>
    <property type="evidence" value="ECO:0007669"/>
    <property type="project" value="UniProtKB-SubCell"/>
</dbReference>
<comment type="function">
    <text evidence="15">Carnitine acetylase is specific for short chain fatty acids. Carnitine acetylase seems to affect the flux through the pyruvate dehydrogenase complex. It may be involved as well in the transport of acetyl-CoA into mitochondria.</text>
</comment>
<gene>
    <name evidence="20" type="primary">CAT2</name>
    <name evidence="20" type="ORF">DNF11_0930</name>
</gene>
<dbReference type="InterPro" id="IPR042231">
    <property type="entry name" value="Cho/carn_acyl_trans_2"/>
</dbReference>
<keyword evidence="21" id="KW-1185">Reference proteome</keyword>
<comment type="catalytic activity">
    <reaction evidence="14">
        <text>(R)-carnitine + acetyl-CoA = O-acetyl-(R)-carnitine + CoA</text>
        <dbReference type="Rhea" id="RHEA:21136"/>
        <dbReference type="ChEBI" id="CHEBI:16347"/>
        <dbReference type="ChEBI" id="CHEBI:57287"/>
        <dbReference type="ChEBI" id="CHEBI:57288"/>
        <dbReference type="ChEBI" id="CHEBI:57589"/>
        <dbReference type="EC" id="2.3.1.7"/>
    </reaction>
</comment>
<keyword evidence="12" id="KW-0576">Peroxisome</keyword>
<dbReference type="Pfam" id="PF00755">
    <property type="entry name" value="Carn_acyltransf"/>
    <property type="match status" value="1"/>
</dbReference>
<evidence type="ECO:0000256" key="17">
    <source>
        <dbReference type="ARBA" id="ARBA00073438"/>
    </source>
</evidence>
<evidence type="ECO:0000256" key="10">
    <source>
        <dbReference type="ARBA" id="ARBA00023128"/>
    </source>
</evidence>
<feature type="active site" description="Proton acceptor" evidence="18">
    <location>
        <position position="355"/>
    </location>
</feature>
<keyword evidence="9" id="KW-0443">Lipid metabolism</keyword>
<keyword evidence="13 20" id="KW-0012">Acyltransferase</keyword>
<dbReference type="STRING" id="425264.A0A3G2S1M9"/>
<dbReference type="FunFam" id="3.30.559.70:FF:000007">
    <property type="entry name" value="Carnitine O-acetyltransferase, mitochondrial"/>
    <property type="match status" value="1"/>
</dbReference>
<evidence type="ECO:0000256" key="3">
    <source>
        <dbReference type="ARBA" id="ARBA00005232"/>
    </source>
</evidence>
<evidence type="ECO:0000256" key="15">
    <source>
        <dbReference type="ARBA" id="ARBA00053195"/>
    </source>
</evidence>
<evidence type="ECO:0000256" key="12">
    <source>
        <dbReference type="ARBA" id="ARBA00023140"/>
    </source>
</evidence>
<evidence type="ECO:0000256" key="8">
    <source>
        <dbReference type="ARBA" id="ARBA00022946"/>
    </source>
</evidence>
<keyword evidence="4" id="KW-0813">Transport</keyword>
<evidence type="ECO:0000256" key="11">
    <source>
        <dbReference type="ARBA" id="ARBA00023136"/>
    </source>
</evidence>
<evidence type="ECO:0000256" key="7">
    <source>
        <dbReference type="ARBA" id="ARBA00022832"/>
    </source>
</evidence>
<dbReference type="EMBL" id="CP033149">
    <property type="protein sequence ID" value="AYO41880.1"/>
    <property type="molecule type" value="Genomic_DNA"/>
</dbReference>
<keyword evidence="5 20" id="KW-0808">Transferase</keyword>
<dbReference type="Gene3D" id="3.30.559.70">
    <property type="entry name" value="Choline/Carnitine o-acyltransferase, domain 2"/>
    <property type="match status" value="1"/>
</dbReference>
<dbReference type="AlphaFoldDB" id="A0A3G2S1M9"/>
<dbReference type="GO" id="GO:0006631">
    <property type="term" value="P:fatty acid metabolic process"/>
    <property type="evidence" value="ECO:0007669"/>
    <property type="project" value="UniProtKB-KW"/>
</dbReference>
<dbReference type="GO" id="GO:0004092">
    <property type="term" value="F:carnitine O-acetyltransferase activity"/>
    <property type="evidence" value="ECO:0007669"/>
    <property type="project" value="UniProtKB-EC"/>
</dbReference>
<feature type="domain" description="Choline/carnitine acyltransferase" evidence="19">
    <location>
        <begin position="54"/>
        <end position="620"/>
    </location>
</feature>
<evidence type="ECO:0000256" key="16">
    <source>
        <dbReference type="ARBA" id="ARBA00066910"/>
    </source>
</evidence>
<keyword evidence="6" id="KW-0999">Mitochondrion inner membrane</keyword>
<keyword evidence="11" id="KW-0472">Membrane</keyword>
<dbReference type="InterPro" id="IPR000542">
    <property type="entry name" value="Carn_acyl_trans"/>
</dbReference>
<dbReference type="OrthoDB" id="240216at2759"/>
<evidence type="ECO:0000256" key="13">
    <source>
        <dbReference type="ARBA" id="ARBA00023315"/>
    </source>
</evidence>
<evidence type="ECO:0000256" key="5">
    <source>
        <dbReference type="ARBA" id="ARBA00022679"/>
    </source>
</evidence>
<protein>
    <recommendedName>
        <fullName evidence="17">Carnitine O-acetyltransferase, mitochondrial</fullName>
        <ecNumber evidence="16">2.3.1.7</ecNumber>
    </recommendedName>
</protein>
<comment type="subcellular location">
    <subcellularLocation>
        <location evidence="2">Mitochondrion inner membrane</location>
        <topology evidence="2">Peripheral membrane protein</topology>
        <orientation evidence="2">Matrix side</orientation>
    </subcellularLocation>
    <subcellularLocation>
        <location evidence="1">Peroxisome</location>
    </subcellularLocation>
</comment>
<dbReference type="PROSITE" id="PS00439">
    <property type="entry name" value="ACYLTRANSF_C_1"/>
    <property type="match status" value="1"/>
</dbReference>
<name>A0A3G2S1M9_MALR7</name>
<comment type="similarity">
    <text evidence="3">Belongs to the carnitine/choline acetyltransferase family.</text>
</comment>
<dbReference type="GO" id="GO:0005743">
    <property type="term" value="C:mitochondrial inner membrane"/>
    <property type="evidence" value="ECO:0007669"/>
    <property type="project" value="UniProtKB-SubCell"/>
</dbReference>